<dbReference type="PROSITE" id="PS00012">
    <property type="entry name" value="PHOSPHOPANTETHEINE"/>
    <property type="match status" value="2"/>
</dbReference>
<dbReference type="SMART" id="SM00824">
    <property type="entry name" value="PKS_TE"/>
    <property type="match status" value="1"/>
</dbReference>
<feature type="domain" description="Carrier" evidence="5">
    <location>
        <begin position="512"/>
        <end position="587"/>
    </location>
</feature>
<dbReference type="Gene3D" id="3.30.559.10">
    <property type="entry name" value="Chloramphenicol acetyltransferase-like domain"/>
    <property type="match status" value="2"/>
</dbReference>
<dbReference type="SUPFAM" id="SSF47336">
    <property type="entry name" value="ACP-like"/>
    <property type="match status" value="2"/>
</dbReference>
<dbReference type="InterPro" id="IPR010071">
    <property type="entry name" value="AA_adenyl_dom"/>
</dbReference>
<dbReference type="CDD" id="cd19531">
    <property type="entry name" value="LCL_NRPS-like"/>
    <property type="match status" value="1"/>
</dbReference>
<dbReference type="CDD" id="cd05930">
    <property type="entry name" value="A_NRPS"/>
    <property type="match status" value="2"/>
</dbReference>
<keyword evidence="7" id="KW-1185">Reference proteome</keyword>
<dbReference type="Gene3D" id="3.30.559.30">
    <property type="entry name" value="Nonribosomal peptide synthetase, condensation domain"/>
    <property type="match status" value="2"/>
</dbReference>
<dbReference type="NCBIfam" id="TIGR01733">
    <property type="entry name" value="AA-adenyl-dom"/>
    <property type="match status" value="2"/>
</dbReference>
<organism evidence="6 7">
    <name type="scientific">Micromonospora andamanensis</name>
    <dbReference type="NCBI Taxonomy" id="1287068"/>
    <lineage>
        <taxon>Bacteria</taxon>
        <taxon>Bacillati</taxon>
        <taxon>Actinomycetota</taxon>
        <taxon>Actinomycetes</taxon>
        <taxon>Micromonosporales</taxon>
        <taxon>Micromonosporaceae</taxon>
        <taxon>Micromonospora</taxon>
    </lineage>
</organism>
<dbReference type="InterPro" id="IPR000873">
    <property type="entry name" value="AMP-dep_synth/lig_dom"/>
</dbReference>
<protein>
    <recommendedName>
        <fullName evidence="5">Carrier domain-containing protein</fullName>
    </recommendedName>
</protein>
<dbReference type="Pfam" id="PF00975">
    <property type="entry name" value="Thioesterase"/>
    <property type="match status" value="1"/>
</dbReference>
<evidence type="ECO:0000256" key="4">
    <source>
        <dbReference type="SAM" id="MobiDB-lite"/>
    </source>
</evidence>
<dbReference type="SUPFAM" id="SSF56801">
    <property type="entry name" value="Acetyl-CoA synthetase-like"/>
    <property type="match status" value="2"/>
</dbReference>
<gene>
    <name evidence="6" type="ORF">Van01_59470</name>
</gene>
<dbReference type="InterPro" id="IPR020802">
    <property type="entry name" value="TesA-like"/>
</dbReference>
<dbReference type="PROSITE" id="PS50075">
    <property type="entry name" value="CARRIER"/>
    <property type="match status" value="2"/>
</dbReference>
<keyword evidence="2" id="KW-0596">Phosphopantetheine</keyword>
<dbReference type="Gene3D" id="3.30.300.30">
    <property type="match status" value="2"/>
</dbReference>
<evidence type="ECO:0000256" key="2">
    <source>
        <dbReference type="ARBA" id="ARBA00022450"/>
    </source>
</evidence>
<dbReference type="InterPro" id="IPR006162">
    <property type="entry name" value="Ppantetheine_attach_site"/>
</dbReference>
<accession>A0ABQ4I4A6</accession>
<dbReference type="InterPro" id="IPR045851">
    <property type="entry name" value="AMP-bd_C_sf"/>
</dbReference>
<dbReference type="Pfam" id="PF00501">
    <property type="entry name" value="AMP-binding"/>
    <property type="match status" value="2"/>
</dbReference>
<dbReference type="InterPro" id="IPR029058">
    <property type="entry name" value="AB_hydrolase_fold"/>
</dbReference>
<evidence type="ECO:0000313" key="7">
    <source>
        <dbReference type="Proteomes" id="UP000647017"/>
    </source>
</evidence>
<dbReference type="Pfam" id="PF00668">
    <property type="entry name" value="Condensation"/>
    <property type="match status" value="2"/>
</dbReference>
<dbReference type="PROSITE" id="PS00455">
    <property type="entry name" value="AMP_BINDING"/>
    <property type="match status" value="2"/>
</dbReference>
<feature type="compositionally biased region" description="Basic and acidic residues" evidence="4">
    <location>
        <begin position="1560"/>
        <end position="1574"/>
    </location>
</feature>
<evidence type="ECO:0000256" key="1">
    <source>
        <dbReference type="ARBA" id="ARBA00001957"/>
    </source>
</evidence>
<dbReference type="Proteomes" id="UP000647017">
    <property type="component" value="Unassembled WGS sequence"/>
</dbReference>
<proteinExistence type="predicted"/>
<dbReference type="InterPro" id="IPR001242">
    <property type="entry name" value="Condensation_dom"/>
</dbReference>
<evidence type="ECO:0000313" key="6">
    <source>
        <dbReference type="EMBL" id="GIJ12733.1"/>
    </source>
</evidence>
<evidence type="ECO:0000259" key="5">
    <source>
        <dbReference type="PROSITE" id="PS50075"/>
    </source>
</evidence>
<sequence>MLIDPDGHLGSKWRTIVASHADRPALRYKGRTTTYAEVDEASRAVAAALATPIHETAGATPLVAVVLEASVEFVCTVLGVVRSGAAYLPLDVDMPDDYLLDVLRQAQPAVVVTTADRAAPLGACGALVVTYDALVSTPTARPAGVTPAGGDPAYVIYTSGSTGRPKGVVVSHRALLNSTAARTVAYGIPERVPLVHSVAFDLASGVLWWALLSGGTLVVSDARLRDVGATLTLVHDEQITHLVYAASLYAPFLQRAAAAPPTGLVAVMIGSERWSEVLIDRHAELLPSTSLYNEYGPTEACVWSSGAHVYDGQTGRRAPLTLGRPIINTDYLVLDDAGNPVRSGGRGQLCITGSNLALGYLHQPELTAQRFVQVDGQRAYLTGDLVEVTDSGECVFLGRIDRQVKVGGNRVEAGHVETVLMSHPGVVQAYVRAAAAGRGVVLVAYLVTEPGGGDREGWDNAGLDAYLSERLPAYMKPSAYLVVDELPRTPSGKVDESRLPEPAASTGDSADEVASPLESSLAVEIADILGRSAVDVVMPLTQVGANSLAFVQIAAMISSRYKVEVPISAMFAEPTVRAIAAHIQVAVPGSRPPLVAAPQSHAPVPLSAQQQQIWVLHQLAPRSLAYNAQCSLRLTGPLDVPALEAALSYIVARHEILRTTFHDGPDGPVQVVHEPWPVRVDVVDLTHVGEALGAGPMAAEVERQTRRPFNVGALPLVRWHLYRLSPTSFSLLQVEHHFVHDGWSAVLWLREIRDVYRTAIEGRQPDLAPLPLQYRDYARWYQEWTTTEDFAEQGRFWLRTLDGCPAQGVTFQPDRPRPQRRAFRGGCLRAEIPTATVAGVDALCAQNRVSRFGVFLAAFASLVWRHTGEDDMVIGSALSNRRLPNTAPVMGMFVNALPLRLSIAGERTVSQVVADTMQTILQAQDHQEFPLVEIVRRLRLPRDPSRNPLFSLMFAFHDSPRPWFEVDDLRGELVIEHNRSTKNDLNVVCVPHPPEAGSGLSHAGVQLLWEYDEELFDRGTAQALLTNFSHVLTMMIKGWNERLDTLDLLGPDQTATVLRAGTGSQVAVEHPTLHGGADASIARQPDATAVVQGDRQVTYQDLDQLSTHLEQQLAEHGVGAGAVVAIAVPRSPELVAACLAVLRRGGVYLCLDDQQPPARVDLLVADAQPVALLCTAATAAGLRRLDVPLIVADRPDVEHISAPARPQVEPQSAAYLVYTSGSTGTPKAVLATHGNAAAAIQARTALVGAAAPRTLVTLPPIFDVATSVIFWTLALGGTVVFPPAEDDTRDPDALRHLVEQHAVTHLNLVPSFYRHLGGGGPDGWGRSLRLVAVGGEPCPLDLVVGHATHLPHAALLNEYGPTETTVFSSAARLYDPQTQSTVSRISVGRPVANASMFVLDPQRRLAPIGAAGELHIGGAGVAAGYHQRPGLTLDRFVIAQGGPLAGTRLYRTGDRARLNQRGEFEILGRLDEQVKLRGYRIELGEVRHCLTRHPQVDDAFVLLQQPGDGPGRLLAYVASDQPADHLVTQLRGWVTDRLPSYMVPASYTVLPELPRTSTGKIDRNRLPTPREHAESAPPGRTGTEREARLITLVRDVLGTSASPVDDFFALGGDSLQAIRLANRARAHGMRLTAAQVLQARTVEAMAALLVDTAAVATAVRRPPGTGIGLTPIQGWFFAQRFANPHHFNQTRLYQIAPGTPQPALLEALVWTLARHDAFRTRFRRDGHTWTAFLHDDPVRIEQRVLSGPAEQLLPQVLNELQRSLNIEDGPLFRIAVFSRPGSPQRWLYLIAHHLIIDAVSWDILGEDIESACRRLALGEPLPDQPAPGLPELSPPAAPSDTEVGYWQDLLDQPKPTFGTDRLTDPAPVRHLRHAGRKLTPHATRHLLHDVPRLYSSTTESILLAALAQALAPLSDRPGLYTFVEGHGRDGDHPADGIVGWLTNLYPVLLSPPQGDGLLDWAAAFGQQLAQVPAGGATFGRARYLEPDSSLGTLLSKLDLPKVTVNYLGQTTTVNGRGVLRSSPLDTSQAISPSNVLPTPLHVTFTIARGTLQARFSYEGVWADAIESVADRFVASLEHTARAVPLTDLWHEATAHPHWLVHPVGGSVDWYAPLARALAPQQSCYGLPYDRDDNAPDIPTLAAAYLDRIHSVQPDGPYRLTGWSFGAVVAYEIARQLEQHGQSVRLTLLDPVVPFDRGRDAAALVAQVSGLAPHLDHATLVTAADTTRNLPPLARAQVLAEQLGLTGPEPEHALAQQRLDIIVRNHAALTAWQPEGSVQNLLLILSAETAARQMEALAGWQDLARTCVGVEVVPGDHQTMLTGPGLKEIEEHLRAPLQDPHGEGR</sequence>
<dbReference type="Pfam" id="PF13193">
    <property type="entry name" value="AMP-binding_C"/>
    <property type="match status" value="2"/>
</dbReference>
<dbReference type="PANTHER" id="PTHR45527">
    <property type="entry name" value="NONRIBOSOMAL PEPTIDE SYNTHETASE"/>
    <property type="match status" value="1"/>
</dbReference>
<dbReference type="SUPFAM" id="SSF52777">
    <property type="entry name" value="CoA-dependent acyltransferases"/>
    <property type="match status" value="4"/>
</dbReference>
<feature type="region of interest" description="Disordered" evidence="4">
    <location>
        <begin position="1556"/>
        <end position="1584"/>
    </location>
</feature>
<dbReference type="Gene3D" id="1.10.1200.10">
    <property type="entry name" value="ACP-like"/>
    <property type="match status" value="2"/>
</dbReference>
<comment type="cofactor">
    <cofactor evidence="1">
        <name>pantetheine 4'-phosphate</name>
        <dbReference type="ChEBI" id="CHEBI:47942"/>
    </cofactor>
</comment>
<keyword evidence="3" id="KW-0597">Phosphoprotein</keyword>
<dbReference type="SUPFAM" id="SSF53474">
    <property type="entry name" value="alpha/beta-Hydrolases"/>
    <property type="match status" value="1"/>
</dbReference>
<dbReference type="InterPro" id="IPR036736">
    <property type="entry name" value="ACP-like_sf"/>
</dbReference>
<dbReference type="InterPro" id="IPR001031">
    <property type="entry name" value="Thioesterase"/>
</dbReference>
<dbReference type="PANTHER" id="PTHR45527:SF1">
    <property type="entry name" value="FATTY ACID SYNTHASE"/>
    <property type="match status" value="1"/>
</dbReference>
<dbReference type="InterPro" id="IPR020845">
    <property type="entry name" value="AMP-binding_CS"/>
</dbReference>
<dbReference type="SMART" id="SM00823">
    <property type="entry name" value="PKS_PP"/>
    <property type="match status" value="2"/>
</dbReference>
<dbReference type="Gene3D" id="3.40.50.980">
    <property type="match status" value="2"/>
</dbReference>
<dbReference type="Gene3D" id="3.40.50.1820">
    <property type="entry name" value="alpha/beta hydrolase"/>
    <property type="match status" value="1"/>
</dbReference>
<dbReference type="InterPro" id="IPR020806">
    <property type="entry name" value="PKS_PP-bd"/>
</dbReference>
<dbReference type="InterPro" id="IPR009081">
    <property type="entry name" value="PP-bd_ACP"/>
</dbReference>
<evidence type="ECO:0000256" key="3">
    <source>
        <dbReference type="ARBA" id="ARBA00022553"/>
    </source>
</evidence>
<dbReference type="InterPro" id="IPR025110">
    <property type="entry name" value="AMP-bd_C"/>
</dbReference>
<dbReference type="RefSeq" id="WP_204014615.1">
    <property type="nucleotide sequence ID" value="NZ_BOOZ01000060.1"/>
</dbReference>
<dbReference type="EMBL" id="BOOZ01000060">
    <property type="protein sequence ID" value="GIJ12733.1"/>
    <property type="molecule type" value="Genomic_DNA"/>
</dbReference>
<reference evidence="6 7" key="1">
    <citation type="submission" date="2021-01" db="EMBL/GenBank/DDBJ databases">
        <title>Whole genome shotgun sequence of Verrucosispora andamanensis NBRC 109075.</title>
        <authorList>
            <person name="Komaki H."/>
            <person name="Tamura T."/>
        </authorList>
    </citation>
    <scope>NUCLEOTIDE SEQUENCE [LARGE SCALE GENOMIC DNA]</scope>
    <source>
        <strain evidence="6 7">NBRC 109075</strain>
    </source>
</reference>
<dbReference type="Gene3D" id="2.30.38.10">
    <property type="entry name" value="Luciferase, Domain 3"/>
    <property type="match status" value="1"/>
</dbReference>
<name>A0ABQ4I4A6_9ACTN</name>
<dbReference type="InterPro" id="IPR023213">
    <property type="entry name" value="CAT-like_dom_sf"/>
</dbReference>
<feature type="region of interest" description="Disordered" evidence="4">
    <location>
        <begin position="491"/>
        <end position="512"/>
    </location>
</feature>
<dbReference type="Pfam" id="PF00550">
    <property type="entry name" value="PP-binding"/>
    <property type="match status" value="2"/>
</dbReference>
<comment type="caution">
    <text evidence="6">The sequence shown here is derived from an EMBL/GenBank/DDBJ whole genome shotgun (WGS) entry which is preliminary data.</text>
</comment>
<dbReference type="Gene3D" id="3.40.50.12780">
    <property type="entry name" value="N-terminal domain of ligase-like"/>
    <property type="match status" value="1"/>
</dbReference>
<feature type="domain" description="Carrier" evidence="5">
    <location>
        <begin position="1580"/>
        <end position="1653"/>
    </location>
</feature>
<dbReference type="InterPro" id="IPR042099">
    <property type="entry name" value="ANL_N_sf"/>
</dbReference>